<keyword evidence="1" id="KW-0472">Membrane</keyword>
<feature type="transmembrane region" description="Helical" evidence="1">
    <location>
        <begin position="171"/>
        <end position="193"/>
    </location>
</feature>
<evidence type="ECO:0000313" key="4">
    <source>
        <dbReference type="Proteomes" id="UP000282002"/>
    </source>
</evidence>
<accession>A0A3S8U7I3</accession>
<dbReference type="PANTHER" id="PTHR40547:SF1">
    <property type="entry name" value="SLL0298 PROTEIN"/>
    <property type="match status" value="1"/>
</dbReference>
<protein>
    <submittedName>
        <fullName evidence="3">DUF2062 domain-containing protein</fullName>
    </submittedName>
</protein>
<dbReference type="Proteomes" id="UP000282002">
    <property type="component" value="Chromosome"/>
</dbReference>
<dbReference type="AlphaFoldDB" id="A0A3S8U7I3"/>
<reference evidence="3 4" key="1">
    <citation type="submission" date="2018-12" db="EMBL/GenBank/DDBJ databases">
        <title>Complete genome sequencing of Tabrizicola sp. K13M18.</title>
        <authorList>
            <person name="Bae J.-W."/>
        </authorList>
    </citation>
    <scope>NUCLEOTIDE SEQUENCE [LARGE SCALE GENOMIC DNA]</scope>
    <source>
        <strain evidence="3 4">K13M18</strain>
    </source>
</reference>
<feature type="transmembrane region" description="Helical" evidence="1">
    <location>
        <begin position="93"/>
        <end position="116"/>
    </location>
</feature>
<proteinExistence type="predicted"/>
<organism evidence="3 4">
    <name type="scientific">Tabrizicola piscis</name>
    <dbReference type="NCBI Taxonomy" id="2494374"/>
    <lineage>
        <taxon>Bacteria</taxon>
        <taxon>Pseudomonadati</taxon>
        <taxon>Pseudomonadota</taxon>
        <taxon>Alphaproteobacteria</taxon>
        <taxon>Rhodobacterales</taxon>
        <taxon>Paracoccaceae</taxon>
        <taxon>Tabrizicola</taxon>
    </lineage>
</organism>
<keyword evidence="4" id="KW-1185">Reference proteome</keyword>
<evidence type="ECO:0000256" key="1">
    <source>
        <dbReference type="SAM" id="Phobius"/>
    </source>
</evidence>
<dbReference type="OrthoDB" id="7360463at2"/>
<dbReference type="KEGG" id="taw:EI545_11950"/>
<keyword evidence="1" id="KW-0812">Transmembrane</keyword>
<dbReference type="InterPro" id="IPR018639">
    <property type="entry name" value="DUF2062"/>
</dbReference>
<feature type="transmembrane region" description="Helical" evidence="1">
    <location>
        <begin position="59"/>
        <end position="86"/>
    </location>
</feature>
<gene>
    <name evidence="3" type="ORF">EI545_11950</name>
</gene>
<dbReference type="Pfam" id="PF09835">
    <property type="entry name" value="DUF2062"/>
    <property type="match status" value="1"/>
</dbReference>
<dbReference type="EMBL" id="CP034328">
    <property type="protein sequence ID" value="AZL59490.1"/>
    <property type="molecule type" value="Genomic_DNA"/>
</dbReference>
<keyword evidence="1" id="KW-1133">Transmembrane helix</keyword>
<evidence type="ECO:0000313" key="3">
    <source>
        <dbReference type="EMBL" id="AZL59490.1"/>
    </source>
</evidence>
<feature type="domain" description="DUF2062" evidence="2">
    <location>
        <begin position="40"/>
        <end position="205"/>
    </location>
</feature>
<name>A0A3S8U7I3_9RHOB</name>
<dbReference type="PANTHER" id="PTHR40547">
    <property type="entry name" value="SLL0298 PROTEIN"/>
    <property type="match status" value="1"/>
</dbReference>
<sequence>MLPIPKKVLAGEGMVFRRRNPQGVLSEARALVLPPGGWRRAFSYMRHRLTRIPDAPHRIARGIACGILASFTPLFGLHFFLAVFLAMLIRGNVIASLIGTAVGNPLTFPFIAILSIDLGHALLGTRDLGVPITQIMTTFGQAGDEIFRNVRAVFTDDVTNWDRLDRFFNGIFLPYLVGGLAMGVVAATSGYWLSLKAIAAYQKLRDARREARMRKKAEAGHDQTKKDSTE</sequence>
<evidence type="ECO:0000259" key="2">
    <source>
        <dbReference type="Pfam" id="PF09835"/>
    </source>
</evidence>